<reference evidence="1 2" key="1">
    <citation type="journal article" date="2019" name="Nat. Ecol. Evol.">
        <title>Megaphylogeny resolves global patterns of mushroom evolution.</title>
        <authorList>
            <person name="Varga T."/>
            <person name="Krizsan K."/>
            <person name="Foldi C."/>
            <person name="Dima B."/>
            <person name="Sanchez-Garcia M."/>
            <person name="Sanchez-Ramirez S."/>
            <person name="Szollosi G.J."/>
            <person name="Szarkandi J.G."/>
            <person name="Papp V."/>
            <person name="Albert L."/>
            <person name="Andreopoulos W."/>
            <person name="Angelini C."/>
            <person name="Antonin V."/>
            <person name="Barry K.W."/>
            <person name="Bougher N.L."/>
            <person name="Buchanan P."/>
            <person name="Buyck B."/>
            <person name="Bense V."/>
            <person name="Catcheside P."/>
            <person name="Chovatia M."/>
            <person name="Cooper J."/>
            <person name="Damon W."/>
            <person name="Desjardin D."/>
            <person name="Finy P."/>
            <person name="Geml J."/>
            <person name="Haridas S."/>
            <person name="Hughes K."/>
            <person name="Justo A."/>
            <person name="Karasinski D."/>
            <person name="Kautmanova I."/>
            <person name="Kiss B."/>
            <person name="Kocsube S."/>
            <person name="Kotiranta H."/>
            <person name="LaButti K.M."/>
            <person name="Lechner B.E."/>
            <person name="Liimatainen K."/>
            <person name="Lipzen A."/>
            <person name="Lukacs Z."/>
            <person name="Mihaltcheva S."/>
            <person name="Morgado L.N."/>
            <person name="Niskanen T."/>
            <person name="Noordeloos M.E."/>
            <person name="Ohm R.A."/>
            <person name="Ortiz-Santana B."/>
            <person name="Ovrebo C."/>
            <person name="Racz N."/>
            <person name="Riley R."/>
            <person name="Savchenko A."/>
            <person name="Shiryaev A."/>
            <person name="Soop K."/>
            <person name="Spirin V."/>
            <person name="Szebenyi C."/>
            <person name="Tomsovsky M."/>
            <person name="Tulloss R.E."/>
            <person name="Uehling J."/>
            <person name="Grigoriev I.V."/>
            <person name="Vagvolgyi C."/>
            <person name="Papp T."/>
            <person name="Martin F.M."/>
            <person name="Miettinen O."/>
            <person name="Hibbett D.S."/>
            <person name="Nagy L.G."/>
        </authorList>
    </citation>
    <scope>NUCLEOTIDE SEQUENCE [LARGE SCALE GENOMIC DNA]</scope>
    <source>
        <strain evidence="1 2">NL-1719</strain>
    </source>
</reference>
<organism evidence="1 2">
    <name type="scientific">Pluteus cervinus</name>
    <dbReference type="NCBI Taxonomy" id="181527"/>
    <lineage>
        <taxon>Eukaryota</taxon>
        <taxon>Fungi</taxon>
        <taxon>Dikarya</taxon>
        <taxon>Basidiomycota</taxon>
        <taxon>Agaricomycotina</taxon>
        <taxon>Agaricomycetes</taxon>
        <taxon>Agaricomycetidae</taxon>
        <taxon>Agaricales</taxon>
        <taxon>Pluteineae</taxon>
        <taxon>Pluteaceae</taxon>
        <taxon>Pluteus</taxon>
    </lineage>
</organism>
<protein>
    <submittedName>
        <fullName evidence="1">Uncharacterized protein</fullName>
    </submittedName>
</protein>
<sequence length="1170" mass="132601">MGIGVPESGPLVFISKFFDQNRETIEATATGLASLTSEGRSIESAVSSFSETAKVVIKGLDALAQVHPAIGVAVIAFKLVVTFDMTRRENNKKVLALKIEMQDMMIVLFELRHIRDPMDEGPDGSPLRTRMQTLMEKIAHDIRDAGSACDAYMKKSFLALTSQSPARTLKSKIYESRLAEFGVTFESNKTELQRALSLHVTQGVDTANEKLNAQSLKLDSVESKIDLILQIFRKLDTPREKEVQKFLDDSGGPKTCIEDDDLLTRLVEISGERFSAINGPAMEDKTIGRAREVLLKELQEDVNKMFETNFVGFQRKLAMQSYQLAAIQASNEHIVEMLNSGSHEKILDHDLQAIWREMGWRGSVKARHFVLALHDYYSDRSAFSSHESNVFPDTLVIDDSWALAYVDIAHVQPIMETVDDDGTGFVSIKEVNTFVTSRPLDWTLLQRLAYWAAGWHISVSSYKRKIYLQVQKMFELRTHLALGNRRLIEEYLGSLPLLCLENILRSTRSIGAVQHHPELAKLIDRFDREEEERLVANLTAVGFEVDSAETVALVTGPGRFERFLFPLVHVLLKRDLRIFTLARKHILHAEELGKSLRSLLSIFQVVDERVERIAGGFKQVHADVNMRLGSFAFGMFQIYYDKWYRLDQRPAVRVENSYLEWLDDSSGGEDVEMQDPDSIPITELKLPLVDLTVLASGFLDPPYTAEIPDDPTPLGHWVGHFRIISPDGMTSFDRMELRIDCLSDGDITGVVQSWKGSLTFTGTMDVDNDIKLWFYESGYYMRMCEVKFDPEHQRLTGHWAIDPPADIESQVVIFRRTPTHLDRFYYDHGAFQKSPARARWAFARDAILHEVGRKSWSWTYLKSRIRELKRTLALSTRSRIMSQNIAPTTRLSQEEIDELALVRSTADVQITRMCDVLAQFHVDRLMVKHLGCWCDSCGRVLYEMRMICLVCVDKGFTNTTDICRECMMLSCSRGQLKHDPSHSMIKFEYVVHNFKEVWPSHTNAAHAKIALKAAEEAVTSRGKDEGGLPSDSGPSNSTSSILCVYCLKPVSVPCWVCRVCVPHIFICTTCEEARIPPTEDDGHRLDHALIRISTTKPDPQTDADEPSLEARLAAFETKVEDRTIQLETRVAQLETKVQERLTQLETKIQERLGVLEHLLSQIVAQTSPSS</sequence>
<dbReference type="EMBL" id="ML208453">
    <property type="protein sequence ID" value="TFK64963.1"/>
    <property type="molecule type" value="Genomic_DNA"/>
</dbReference>
<accession>A0ACD3AH13</accession>
<name>A0ACD3AH13_9AGAR</name>
<evidence type="ECO:0000313" key="2">
    <source>
        <dbReference type="Proteomes" id="UP000308600"/>
    </source>
</evidence>
<evidence type="ECO:0000313" key="1">
    <source>
        <dbReference type="EMBL" id="TFK64963.1"/>
    </source>
</evidence>
<keyword evidence="2" id="KW-1185">Reference proteome</keyword>
<proteinExistence type="predicted"/>
<gene>
    <name evidence="1" type="ORF">BDN72DRAFT_922091</name>
</gene>
<dbReference type="Proteomes" id="UP000308600">
    <property type="component" value="Unassembled WGS sequence"/>
</dbReference>